<keyword evidence="1" id="KW-0812">Transmembrane</keyword>
<organism evidence="2 3">
    <name type="scientific">Deinococcus cellulosilyticus (strain DSM 18568 / NBRC 106333 / KACC 11606 / 5516J-15)</name>
    <dbReference type="NCBI Taxonomy" id="1223518"/>
    <lineage>
        <taxon>Bacteria</taxon>
        <taxon>Thermotogati</taxon>
        <taxon>Deinococcota</taxon>
        <taxon>Deinococci</taxon>
        <taxon>Deinococcales</taxon>
        <taxon>Deinococcaceae</taxon>
        <taxon>Deinococcus</taxon>
    </lineage>
</organism>
<keyword evidence="3" id="KW-1185">Reference proteome</keyword>
<reference evidence="2 3" key="1">
    <citation type="submission" date="2019-07" db="EMBL/GenBank/DDBJ databases">
        <title>Whole genome shotgun sequence of Deinococcus cellulosilyticus NBRC 106333.</title>
        <authorList>
            <person name="Hosoyama A."/>
            <person name="Uohara A."/>
            <person name="Ohji S."/>
            <person name="Ichikawa N."/>
        </authorList>
    </citation>
    <scope>NUCLEOTIDE SEQUENCE [LARGE SCALE GENOMIC DNA]</scope>
    <source>
        <strain evidence="2 3">NBRC 106333</strain>
    </source>
</reference>
<keyword evidence="1" id="KW-1133">Transmembrane helix</keyword>
<evidence type="ECO:0000313" key="3">
    <source>
        <dbReference type="Proteomes" id="UP000321306"/>
    </source>
</evidence>
<accession>A0A511NAL9</accession>
<evidence type="ECO:0000256" key="1">
    <source>
        <dbReference type="SAM" id="Phobius"/>
    </source>
</evidence>
<comment type="caution">
    <text evidence="2">The sequence shown here is derived from an EMBL/GenBank/DDBJ whole genome shotgun (WGS) entry which is preliminary data.</text>
</comment>
<dbReference type="EMBL" id="BJXB01000037">
    <property type="protein sequence ID" value="GEM49538.1"/>
    <property type="molecule type" value="Genomic_DNA"/>
</dbReference>
<dbReference type="Proteomes" id="UP000321306">
    <property type="component" value="Unassembled WGS sequence"/>
</dbReference>
<gene>
    <name evidence="2" type="ORF">DC3_51730</name>
</gene>
<name>A0A511NAL9_DEIC1</name>
<protein>
    <submittedName>
        <fullName evidence="2">Uncharacterized protein</fullName>
    </submittedName>
</protein>
<evidence type="ECO:0000313" key="2">
    <source>
        <dbReference type="EMBL" id="GEM49538.1"/>
    </source>
</evidence>
<proteinExistence type="predicted"/>
<sequence length="54" mass="5800">MPDQPAPPGPPRWVKILATLTLTVLLLVLAVKLLSGGQHGPMRHFSPPATEDHP</sequence>
<keyword evidence="1" id="KW-0472">Membrane</keyword>
<dbReference type="AlphaFoldDB" id="A0A511NAL9"/>
<dbReference type="RefSeq" id="WP_186816264.1">
    <property type="nucleotide sequence ID" value="NZ_BJXB01000037.1"/>
</dbReference>
<feature type="transmembrane region" description="Helical" evidence="1">
    <location>
        <begin position="12"/>
        <end position="34"/>
    </location>
</feature>